<feature type="compositionally biased region" description="Basic residues" evidence="1">
    <location>
        <begin position="295"/>
        <end position="308"/>
    </location>
</feature>
<proteinExistence type="predicted"/>
<reference evidence="2" key="1">
    <citation type="submission" date="2021-12" db="EMBL/GenBank/DDBJ databases">
        <authorList>
            <person name="Martin H S."/>
        </authorList>
    </citation>
    <scope>NUCLEOTIDE SEQUENCE</scope>
</reference>
<feature type="region of interest" description="Disordered" evidence="1">
    <location>
        <begin position="1"/>
        <end position="80"/>
    </location>
</feature>
<feature type="region of interest" description="Disordered" evidence="1">
    <location>
        <begin position="596"/>
        <end position="639"/>
    </location>
</feature>
<feature type="compositionally biased region" description="Polar residues" evidence="1">
    <location>
        <begin position="402"/>
        <end position="419"/>
    </location>
</feature>
<feature type="region of interest" description="Disordered" evidence="1">
    <location>
        <begin position="399"/>
        <end position="419"/>
    </location>
</feature>
<evidence type="ECO:0000313" key="2">
    <source>
        <dbReference type="EMBL" id="CAH0728239.1"/>
    </source>
</evidence>
<dbReference type="AlphaFoldDB" id="A0A8J9V0T7"/>
<keyword evidence="3" id="KW-1185">Reference proteome</keyword>
<dbReference type="Proteomes" id="UP000838878">
    <property type="component" value="Chromosome 7"/>
</dbReference>
<feature type="non-terminal residue" evidence="2">
    <location>
        <position position="824"/>
    </location>
</feature>
<protein>
    <submittedName>
        <fullName evidence="2">Uncharacterized protein</fullName>
    </submittedName>
</protein>
<organism evidence="2 3">
    <name type="scientific">Brenthis ino</name>
    <name type="common">lesser marbled fritillary</name>
    <dbReference type="NCBI Taxonomy" id="405034"/>
    <lineage>
        <taxon>Eukaryota</taxon>
        <taxon>Metazoa</taxon>
        <taxon>Ecdysozoa</taxon>
        <taxon>Arthropoda</taxon>
        <taxon>Hexapoda</taxon>
        <taxon>Insecta</taxon>
        <taxon>Pterygota</taxon>
        <taxon>Neoptera</taxon>
        <taxon>Endopterygota</taxon>
        <taxon>Lepidoptera</taxon>
        <taxon>Glossata</taxon>
        <taxon>Ditrysia</taxon>
        <taxon>Papilionoidea</taxon>
        <taxon>Nymphalidae</taxon>
        <taxon>Heliconiinae</taxon>
        <taxon>Argynnini</taxon>
        <taxon>Brenthis</taxon>
    </lineage>
</organism>
<feature type="region of interest" description="Disordered" evidence="1">
    <location>
        <begin position="101"/>
        <end position="124"/>
    </location>
</feature>
<dbReference type="EMBL" id="OV170227">
    <property type="protein sequence ID" value="CAH0728239.1"/>
    <property type="molecule type" value="Genomic_DNA"/>
</dbReference>
<feature type="compositionally biased region" description="Polar residues" evidence="1">
    <location>
        <begin position="43"/>
        <end position="74"/>
    </location>
</feature>
<dbReference type="OrthoDB" id="7482643at2759"/>
<gene>
    <name evidence="2" type="ORF">BINO364_LOCUS13483</name>
</gene>
<feature type="region of interest" description="Disordered" evidence="1">
    <location>
        <begin position="284"/>
        <end position="308"/>
    </location>
</feature>
<feature type="compositionally biased region" description="Basic residues" evidence="1">
    <location>
        <begin position="628"/>
        <end position="639"/>
    </location>
</feature>
<accession>A0A8J9V0T7</accession>
<feature type="compositionally biased region" description="Polar residues" evidence="1">
    <location>
        <begin position="346"/>
        <end position="377"/>
    </location>
</feature>
<name>A0A8J9V0T7_9NEOP</name>
<sequence length="824" mass="92706">MPPKTRGTKVSKATKENHCVLQSRKAKDGGQNVKPTRKALADKTNSASDDNTSILAENLPKKSTSTESKNQNELNDLRPRRVKKLPNRYIENILLNDAPISKDSRNYKSNDNLNSGPKYKSPETKKQPILVTTPLKTNVLDNSLVNNRPKRICRLPSKFDDHSISPNKFIPVKPINASTPLANKAKIISKESINKVQTKTTKTKSALQKATQSETASKQKTIKNYFNNKSAADTNNNAKQKEHENKFSYKKCDLKILDKGNSEDIKNNKKPIKRGSSKIDVYEFTYDPNEEPPPVKKKRKKTVKKPTKPKIESVKSNYDRNLAKALAALKNTVSMKQSKPEEIQKNKSNINSELLKQNDDPTVTSSNKPDSNMNESIANEKKYNSVRIEDIALAMQPDDDNINYSPVNSPNYPKSPVNSNLEKPTDPLNLQDISFFDENPAASSSMNTSIRQPVASPWRVDFESLPIKWQVNTYVKPNLTPAFECSFINFNDSKKKHVYTNMVPEANESLPQVLETPNLKQTSIISFIQEVVEKSEKKKKKSKGTPVKAHSLFEDTNVSLLEQSVNNTSEKSNENIAPTHEVPVENISNTTYLSTHNENVDDKNQNDKSEENNTYFGFDESDQENISPKKKNKARSLRARTRGILQELNEQKGPMRAMIPVTAKSKPTQNAVNELFDGMKSATEPPVFPEAAANGSTKVTITEPTLPENGENDDSQSVHLFEDIDVVHHLKPTRKSYGKPKRVAFHKNSLDSDTSPMSDLDHASSDEDLDDLSFKLPSVKQKRIIKKKKTNKQKLSKKEKEVEAWAAGFNSMCEEIEEFDLVVE</sequence>
<evidence type="ECO:0000313" key="3">
    <source>
        <dbReference type="Proteomes" id="UP000838878"/>
    </source>
</evidence>
<feature type="compositionally biased region" description="Basic and acidic residues" evidence="1">
    <location>
        <begin position="598"/>
        <end position="611"/>
    </location>
</feature>
<feature type="region of interest" description="Disordered" evidence="1">
    <location>
        <begin position="747"/>
        <end position="772"/>
    </location>
</feature>
<evidence type="ECO:0000256" key="1">
    <source>
        <dbReference type="SAM" id="MobiDB-lite"/>
    </source>
</evidence>
<feature type="region of interest" description="Disordered" evidence="1">
    <location>
        <begin position="333"/>
        <end position="380"/>
    </location>
</feature>